<protein>
    <recommendedName>
        <fullName evidence="1">Heterokaryon incompatibility domain-containing protein</fullName>
    </recommendedName>
</protein>
<accession>A0ABR3RG88</accession>
<dbReference type="InterPro" id="IPR052895">
    <property type="entry name" value="HetReg/Transcr_Mod"/>
</dbReference>
<evidence type="ECO:0000313" key="2">
    <source>
        <dbReference type="EMBL" id="KAL1603456.1"/>
    </source>
</evidence>
<reference evidence="2 3" key="1">
    <citation type="submission" date="2024-02" db="EMBL/GenBank/DDBJ databases">
        <title>De novo assembly and annotation of 12 fungi associated with fruit tree decline syndrome in Ontario, Canada.</title>
        <authorList>
            <person name="Sulman M."/>
            <person name="Ellouze W."/>
            <person name="Ilyukhin E."/>
        </authorList>
    </citation>
    <scope>NUCLEOTIDE SEQUENCE [LARGE SCALE GENOMIC DNA]</scope>
    <source>
        <strain evidence="2 3">M42-189</strain>
    </source>
</reference>
<dbReference type="InterPro" id="IPR010730">
    <property type="entry name" value="HET"/>
</dbReference>
<comment type="caution">
    <text evidence="2">The sequence shown here is derived from an EMBL/GenBank/DDBJ whole genome shotgun (WGS) entry which is preliminary data.</text>
</comment>
<organism evidence="2 3">
    <name type="scientific">Paraconiothyrium brasiliense</name>
    <dbReference type="NCBI Taxonomy" id="300254"/>
    <lineage>
        <taxon>Eukaryota</taxon>
        <taxon>Fungi</taxon>
        <taxon>Dikarya</taxon>
        <taxon>Ascomycota</taxon>
        <taxon>Pezizomycotina</taxon>
        <taxon>Dothideomycetes</taxon>
        <taxon>Pleosporomycetidae</taxon>
        <taxon>Pleosporales</taxon>
        <taxon>Massarineae</taxon>
        <taxon>Didymosphaeriaceae</taxon>
        <taxon>Paraconiothyrium</taxon>
    </lineage>
</organism>
<dbReference type="Pfam" id="PF26639">
    <property type="entry name" value="Het-6_barrel"/>
    <property type="match status" value="1"/>
</dbReference>
<dbReference type="PANTHER" id="PTHR24148">
    <property type="entry name" value="ANKYRIN REPEAT DOMAIN-CONTAINING PROTEIN 39 HOMOLOG-RELATED"/>
    <property type="match status" value="1"/>
</dbReference>
<evidence type="ECO:0000313" key="3">
    <source>
        <dbReference type="Proteomes" id="UP001521785"/>
    </source>
</evidence>
<dbReference type="PANTHER" id="PTHR24148:SF64">
    <property type="entry name" value="HETEROKARYON INCOMPATIBILITY DOMAIN-CONTAINING PROTEIN"/>
    <property type="match status" value="1"/>
</dbReference>
<feature type="domain" description="Heterokaryon incompatibility" evidence="1">
    <location>
        <begin position="53"/>
        <end position="203"/>
    </location>
</feature>
<dbReference type="Pfam" id="PF06985">
    <property type="entry name" value="HET"/>
    <property type="match status" value="1"/>
</dbReference>
<sequence length="605" mass="67974">MLPPLQNSKRGDLYLSSPNIRILRISPAPSDTDKTDLLDCDIQVVSLNNLPEYETLSYVWGSEADRVPILVSGHRIEIPRSLSGALRQLQLPDRDRLLWVDQICIDQQNLEEKADQVRLMSVIYTKCSRCIAWLGEVRDEVLDDADAAVQLLQYMAAASRAQDPNAEPLPPTLAHGFGAAIEALKSICPGRNAWWMRIWTVQEAALPEYVTLRWGRFEMPWSTLQQARAAWVSRFPQPLGDMLAQHPAGYRILADFTAHVTWVNLARLRYDDLFEMIHRYRFRMATDTRDKIYGLLGLCQGGRLPVTEICDYSIPTHQVFSTLAQELILDQKGLRPLTVSPRQQKNESTPEIATWALDLAFSTPKYAPDVYYLMYSYDAYNADEGLGPIDLKAIESEIGQQSLTLTGVHIDNIVRAQDGFLTADVADSAQVPATEALLHDWYAAAVGCPFSDHDLDGSVSKDIYTESTYTRAEAFARFALGDVVRDTNQQPVRQAQDNDAQDVWKIMRGKASDVDFDTRKTIYGMMANQTMFVTETGLMGQGHKETEVGDQVWIFRGGNVPFVVRPQKAEGVARYTFVGQCYVQGIMRGETASKNGLVQKTISLY</sequence>
<name>A0ABR3RG88_9PLEO</name>
<keyword evidence="3" id="KW-1185">Reference proteome</keyword>
<dbReference type="EMBL" id="JAKJXO020000006">
    <property type="protein sequence ID" value="KAL1603456.1"/>
    <property type="molecule type" value="Genomic_DNA"/>
</dbReference>
<dbReference type="Proteomes" id="UP001521785">
    <property type="component" value="Unassembled WGS sequence"/>
</dbReference>
<proteinExistence type="predicted"/>
<gene>
    <name evidence="2" type="ORF">SLS60_005043</name>
</gene>
<evidence type="ECO:0000259" key="1">
    <source>
        <dbReference type="Pfam" id="PF06985"/>
    </source>
</evidence>